<name>A0A5C8IZJ9_9BACT</name>
<dbReference type="EMBL" id="VRTY01000132">
    <property type="protein sequence ID" value="TXK26212.1"/>
    <property type="molecule type" value="Genomic_DNA"/>
</dbReference>
<dbReference type="InterPro" id="IPR001661">
    <property type="entry name" value="Glyco_hydro_37"/>
</dbReference>
<accession>A0A5C8IZJ9</accession>
<keyword evidence="2" id="KW-0326">Glycosidase</keyword>
<sequence>MHPDQKAPLKHFFQILLLLLLLGNFLPLQAQYRPDEDLGELFEAVQLLPVFPDSKTFVDCVPRMAPAAIVQVYQKERTKPNFDLKAFVQRYFEMPPTPATNFSSDTSLAVADHIEKLWPVLTRQPGTDGGSLLPLPYPYIVPGGRFREIYYWDSYFTMLGLQASGKTELIQHMVDNFTHLINTTGHIPNGNRSYYVTRSQPPFYALMLRVLAQQKGRQVLRQYAPALLKEYQYWMEGANTLTAANPAHRRVVRLPDGSILNRYWDDKPAPRPEAYKEDVMLAKGASNRSPEDVYLNLKAAAESGWDFSSRWFADGENLATIQTTQLVPVDLNALLYHMELTLADMAGLEGKGQQKRLFRQKANARKKALLAYCWNPAEAFFFDYNFVKGSTTDIPVLAAVFPLYFCMATKKQAAAVATRLQADFV</sequence>
<organism evidence="3 4">
    <name type="scientific">Pontibacter qinzhouensis</name>
    <dbReference type="NCBI Taxonomy" id="2603253"/>
    <lineage>
        <taxon>Bacteria</taxon>
        <taxon>Pseudomonadati</taxon>
        <taxon>Bacteroidota</taxon>
        <taxon>Cytophagia</taxon>
        <taxon>Cytophagales</taxon>
        <taxon>Hymenobacteraceae</taxon>
        <taxon>Pontibacter</taxon>
    </lineage>
</organism>
<dbReference type="PANTHER" id="PTHR23403:SF1">
    <property type="entry name" value="TREHALASE"/>
    <property type="match status" value="1"/>
</dbReference>
<comment type="caution">
    <text evidence="3">The sequence shown here is derived from an EMBL/GenBank/DDBJ whole genome shotgun (WGS) entry which is preliminary data.</text>
</comment>
<dbReference type="AlphaFoldDB" id="A0A5C8IZJ9"/>
<dbReference type="SUPFAM" id="SSF48208">
    <property type="entry name" value="Six-hairpin glycosidases"/>
    <property type="match status" value="1"/>
</dbReference>
<keyword evidence="1" id="KW-0378">Hydrolase</keyword>
<dbReference type="OrthoDB" id="106887at2"/>
<dbReference type="Proteomes" id="UP000321926">
    <property type="component" value="Unassembled WGS sequence"/>
</dbReference>
<evidence type="ECO:0000313" key="3">
    <source>
        <dbReference type="EMBL" id="TXK26212.1"/>
    </source>
</evidence>
<dbReference type="GO" id="GO:0004555">
    <property type="term" value="F:alpha,alpha-trehalase activity"/>
    <property type="evidence" value="ECO:0007669"/>
    <property type="project" value="InterPro"/>
</dbReference>
<dbReference type="PRINTS" id="PR00744">
    <property type="entry name" value="GLHYDRLASE37"/>
</dbReference>
<reference evidence="3 4" key="1">
    <citation type="submission" date="2019-08" db="EMBL/GenBank/DDBJ databases">
        <authorList>
            <person name="Shi S."/>
        </authorList>
    </citation>
    <scope>NUCLEOTIDE SEQUENCE [LARGE SCALE GENOMIC DNA]</scope>
    <source>
        <strain evidence="3 4">GY10130</strain>
    </source>
</reference>
<gene>
    <name evidence="3" type="ORF">FVR03_21980</name>
</gene>
<dbReference type="Gene3D" id="1.50.10.10">
    <property type="match status" value="1"/>
</dbReference>
<dbReference type="InterPro" id="IPR018232">
    <property type="entry name" value="Glyco_hydro_37_CS"/>
</dbReference>
<evidence type="ECO:0000256" key="2">
    <source>
        <dbReference type="ARBA" id="ARBA00023295"/>
    </source>
</evidence>
<dbReference type="PROSITE" id="PS00927">
    <property type="entry name" value="TREHALASE_1"/>
    <property type="match status" value="1"/>
</dbReference>
<proteinExistence type="predicted"/>
<evidence type="ECO:0000313" key="4">
    <source>
        <dbReference type="Proteomes" id="UP000321926"/>
    </source>
</evidence>
<dbReference type="GO" id="GO:0005993">
    <property type="term" value="P:trehalose catabolic process"/>
    <property type="evidence" value="ECO:0007669"/>
    <property type="project" value="TreeGrafter"/>
</dbReference>
<feature type="non-terminal residue" evidence="3">
    <location>
        <position position="425"/>
    </location>
</feature>
<protein>
    <submittedName>
        <fullName evidence="3">Trehalase</fullName>
    </submittedName>
</protein>
<dbReference type="InterPro" id="IPR012341">
    <property type="entry name" value="6hp_glycosidase-like_sf"/>
</dbReference>
<dbReference type="InterPro" id="IPR008928">
    <property type="entry name" value="6-hairpin_glycosidase_sf"/>
</dbReference>
<dbReference type="PANTHER" id="PTHR23403">
    <property type="entry name" value="TREHALASE"/>
    <property type="match status" value="1"/>
</dbReference>
<dbReference type="Pfam" id="PF01204">
    <property type="entry name" value="Trehalase"/>
    <property type="match status" value="1"/>
</dbReference>
<evidence type="ECO:0000256" key="1">
    <source>
        <dbReference type="ARBA" id="ARBA00022801"/>
    </source>
</evidence>
<keyword evidence="4" id="KW-1185">Reference proteome</keyword>